<dbReference type="AlphaFoldDB" id="A0A2N0SJ95"/>
<feature type="region of interest" description="Disordered" evidence="1">
    <location>
        <begin position="1"/>
        <end position="22"/>
    </location>
</feature>
<feature type="region of interest" description="Disordered" evidence="1">
    <location>
        <begin position="81"/>
        <end position="109"/>
    </location>
</feature>
<evidence type="ECO:0008006" key="4">
    <source>
        <dbReference type="Google" id="ProtNLM"/>
    </source>
</evidence>
<sequence>MTDHIEDSPIKMKNRGGQPPNSIWEDINKGEAVGSGKFAASCKYCKNTWSRGEVSKLEEHLSNHCPDAPAAVVRRYMTKVMERQDKSKSSKKRKYSEGQSNMDDYHDSTELNEQRCTRINRALVKFFIACGIAFRVVEHPFFINFIKELNAGEIGDILRDILDDSDENNAEDDEVDDSGNNKRPGEGDYDYDIDDVLGMDDGDNNDDNYDDNEE</sequence>
<gene>
    <name evidence="2" type="ORF">RhiirA1_436091</name>
</gene>
<feature type="compositionally biased region" description="Basic and acidic residues" evidence="1">
    <location>
        <begin position="1"/>
        <end position="10"/>
    </location>
</feature>
<dbReference type="VEuPathDB" id="FungiDB:RhiirFUN_019838"/>
<name>A0A2N0SJ95_9GLOM</name>
<feature type="compositionally biased region" description="Acidic residues" evidence="1">
    <location>
        <begin position="187"/>
        <end position="214"/>
    </location>
</feature>
<evidence type="ECO:0000313" key="2">
    <source>
        <dbReference type="EMBL" id="PKC75618.1"/>
    </source>
</evidence>
<dbReference type="VEuPathDB" id="FungiDB:FUN_018613"/>
<feature type="compositionally biased region" description="Acidic residues" evidence="1">
    <location>
        <begin position="166"/>
        <end position="177"/>
    </location>
</feature>
<feature type="region of interest" description="Disordered" evidence="1">
    <location>
        <begin position="166"/>
        <end position="214"/>
    </location>
</feature>
<comment type="caution">
    <text evidence="2">The sequence shown here is derived from an EMBL/GenBank/DDBJ whole genome shotgun (WGS) entry which is preliminary data.</text>
</comment>
<evidence type="ECO:0000256" key="1">
    <source>
        <dbReference type="SAM" id="MobiDB-lite"/>
    </source>
</evidence>
<accession>A0A2N0SJ95</accession>
<dbReference type="VEuPathDB" id="FungiDB:RhiirA1_436091"/>
<proteinExistence type="predicted"/>
<evidence type="ECO:0000313" key="3">
    <source>
        <dbReference type="Proteomes" id="UP000232688"/>
    </source>
</evidence>
<reference evidence="2 3" key="1">
    <citation type="submission" date="2017-10" db="EMBL/GenBank/DDBJ databases">
        <title>Extensive intraspecific genome diversity in a model arbuscular mycorrhizal fungus.</title>
        <authorList>
            <person name="Chen E.C.H."/>
            <person name="Morin E."/>
            <person name="Baudet D."/>
            <person name="Noel J."/>
            <person name="Ndikumana S."/>
            <person name="Charron P."/>
            <person name="St-Onge C."/>
            <person name="Giorgi J."/>
            <person name="Grigoriev I.V."/>
            <person name="Roux C."/>
            <person name="Martin F.M."/>
            <person name="Corradi N."/>
        </authorList>
    </citation>
    <scope>NUCLEOTIDE SEQUENCE [LARGE SCALE GENOMIC DNA]</scope>
    <source>
        <strain evidence="2 3">A1</strain>
    </source>
</reference>
<reference evidence="2 3" key="2">
    <citation type="submission" date="2017-10" db="EMBL/GenBank/DDBJ databases">
        <title>Genome analyses suggest a sexual origin of heterokaryosis in a supposedly ancient asexual fungus.</title>
        <authorList>
            <person name="Corradi N."/>
            <person name="Sedzielewska K."/>
            <person name="Noel J."/>
            <person name="Charron P."/>
            <person name="Farinelli L."/>
            <person name="Marton T."/>
            <person name="Kruger M."/>
            <person name="Pelin A."/>
            <person name="Brachmann A."/>
            <person name="Corradi N."/>
        </authorList>
    </citation>
    <scope>NUCLEOTIDE SEQUENCE [LARGE SCALE GENOMIC DNA]</scope>
    <source>
        <strain evidence="2 3">A1</strain>
    </source>
</reference>
<organism evidence="2 3">
    <name type="scientific">Rhizophagus irregularis</name>
    <dbReference type="NCBI Taxonomy" id="588596"/>
    <lineage>
        <taxon>Eukaryota</taxon>
        <taxon>Fungi</taxon>
        <taxon>Fungi incertae sedis</taxon>
        <taxon>Mucoromycota</taxon>
        <taxon>Glomeromycotina</taxon>
        <taxon>Glomeromycetes</taxon>
        <taxon>Glomerales</taxon>
        <taxon>Glomeraceae</taxon>
        <taxon>Rhizophagus</taxon>
    </lineage>
</organism>
<dbReference type="Proteomes" id="UP000232688">
    <property type="component" value="Unassembled WGS sequence"/>
</dbReference>
<protein>
    <recommendedName>
        <fullName evidence="4">BED-type domain-containing protein</fullName>
    </recommendedName>
</protein>
<dbReference type="EMBL" id="LLXH01000019">
    <property type="protein sequence ID" value="PKC75618.1"/>
    <property type="molecule type" value="Genomic_DNA"/>
</dbReference>